<dbReference type="GO" id="GO:0016301">
    <property type="term" value="F:kinase activity"/>
    <property type="evidence" value="ECO:0007669"/>
    <property type="project" value="UniProtKB-KW"/>
</dbReference>
<evidence type="ECO:0000256" key="2">
    <source>
        <dbReference type="ARBA" id="ARBA00022840"/>
    </source>
</evidence>
<dbReference type="NCBIfam" id="NF004878">
    <property type="entry name" value="PRK06241.1-3"/>
    <property type="match status" value="1"/>
</dbReference>
<dbReference type="OrthoDB" id="9765468at2"/>
<dbReference type="InterPro" id="IPR002192">
    <property type="entry name" value="PPDK_AMP/ATP-bd"/>
</dbReference>
<feature type="domain" description="PEP-utilising enzyme mobile" evidence="3">
    <location>
        <begin position="800"/>
        <end position="870"/>
    </location>
</feature>
<dbReference type="NCBIfam" id="NF004877">
    <property type="entry name" value="PRK06241.1-2"/>
    <property type="match status" value="1"/>
</dbReference>
<dbReference type="NCBIfam" id="NF041857">
    <property type="entry name" value="RIF_Ptrans_rph"/>
    <property type="match status" value="1"/>
</dbReference>
<keyword evidence="5" id="KW-0418">Kinase</keyword>
<dbReference type="NCBIfam" id="NF004879">
    <property type="entry name" value="PRK06241.1-4"/>
    <property type="match status" value="1"/>
</dbReference>
<evidence type="ECO:0000313" key="6">
    <source>
        <dbReference type="Proteomes" id="UP000295008"/>
    </source>
</evidence>
<organism evidence="5 6">
    <name type="scientific">Hydrogenispora ethanolica</name>
    <dbReference type="NCBI Taxonomy" id="1082276"/>
    <lineage>
        <taxon>Bacteria</taxon>
        <taxon>Bacillati</taxon>
        <taxon>Bacillota</taxon>
        <taxon>Hydrogenispora</taxon>
    </lineage>
</organism>
<reference evidence="5 6" key="1">
    <citation type="submission" date="2019-03" db="EMBL/GenBank/DDBJ databases">
        <title>Genomic Encyclopedia of Type Strains, Phase IV (KMG-IV): sequencing the most valuable type-strain genomes for metagenomic binning, comparative biology and taxonomic classification.</title>
        <authorList>
            <person name="Goeker M."/>
        </authorList>
    </citation>
    <scope>NUCLEOTIDE SEQUENCE [LARGE SCALE GENOMIC DNA]</scope>
    <source>
        <strain evidence="5 6">LX-B</strain>
    </source>
</reference>
<keyword evidence="2" id="KW-0067">ATP-binding</keyword>
<dbReference type="AlphaFoldDB" id="A0A4R1S762"/>
<dbReference type="SUPFAM" id="SSF56059">
    <property type="entry name" value="Glutathione synthetase ATP-binding domain-like"/>
    <property type="match status" value="1"/>
</dbReference>
<dbReference type="PANTHER" id="PTHR43615">
    <property type="entry name" value="PHOSPHOENOLPYRUVATE SYNTHASE-RELATED"/>
    <property type="match status" value="1"/>
</dbReference>
<sequence>MPQFIIFLSQLDRDSLPLVGGKGANLGELLKCDGIQVPSGFCVTTEAYRTILEAGLEEAGFFAELDRMEPGDAAAAAQLGGRIRQYIEGTPIPAEFMNQLREAVEQLGRDEAYAVRSSATAEDLPQASFAGQQDTYLNIQGIEELAQHIRKCWASLFTDRAIVYRNKNRFDHRKVLSAVVVQQMIVPEASGILFTADPVSGNRNVISIDAGFGLGEALVSGKVNADLYKVRKGRIIKKQIGDKRIAIFARPGAGTVEEELPEYLRTRPALSDEQLIKLAEIGKAIEAHFGAAQDIEWCLAGGEFYIVQSRPITTLYPLPETGDDRPRVWLSFGHAQMMTDPIRPLGISILKRLMPPSYEMAASGGRLYLNFTEYLTSRVGRTMAKSFGKTDLLTGSAIDELMKRREFVATLKEKGKRQGYGQMKKMILPMIAGTLGTMAAATPGEGLPQLRESAMAIVAEVRSRLEQLSGEAKLRFIEEQAGMTMGRIMEEMMPPLVAAFFALDLITRLSRRWLGDAPELADLVKSPPGNITSEMGLALGDLADVIREYPAVISYLRQAEEDTFWPGLDACDGGGVVRLAFTDFLRQYGMRCPGEIDLTRPRWREQPTQLIPAILSHIQSMAPGEHRRKFAAGEAAAGAAAEAILERLEKSTGGAVKVRIMARLIRVYRALIGLREYPKYFMISLFDVFKKALLEEAEELVRQGALRRAEDVYYLFLEELEEAIRTGRVDQGLIAERKEEYKEYERLTPPRLMTSEGEVLSGTYEGQDAPEGALLGTPVSSGVIEGRARVIIKPDEGSLDKGDILIAPFTDPGWTPFFASASGLVTEIGGQMTHGSVIAREYGIPAVVGVEEATRLIRDGQWIRVNGSQGYVELLE</sequence>
<keyword evidence="5" id="KW-0808">Transferase</keyword>
<keyword evidence="5" id="KW-0670">Pyruvate</keyword>
<keyword evidence="6" id="KW-1185">Reference proteome</keyword>
<accession>A0A4R1S762</accession>
<keyword evidence="1" id="KW-0547">Nucleotide-binding</keyword>
<name>A0A4R1S762_HYDET</name>
<gene>
    <name evidence="5" type="ORF">EDC14_100389</name>
</gene>
<dbReference type="Pfam" id="PF01326">
    <property type="entry name" value="PPDK_N"/>
    <property type="match status" value="1"/>
</dbReference>
<dbReference type="Gene3D" id="3.50.30.10">
    <property type="entry name" value="Phosphohistidine domain"/>
    <property type="match status" value="1"/>
</dbReference>
<dbReference type="Gene3D" id="3.30.1490.20">
    <property type="entry name" value="ATP-grasp fold, A domain"/>
    <property type="match status" value="1"/>
</dbReference>
<evidence type="ECO:0000256" key="1">
    <source>
        <dbReference type="ARBA" id="ARBA00022741"/>
    </source>
</evidence>
<dbReference type="GO" id="GO:0005524">
    <property type="term" value="F:ATP binding"/>
    <property type="evidence" value="ECO:0007669"/>
    <property type="project" value="UniProtKB-KW"/>
</dbReference>
<dbReference type="Pfam" id="PF00391">
    <property type="entry name" value="PEP-utilizers"/>
    <property type="match status" value="1"/>
</dbReference>
<dbReference type="FunFam" id="3.30.1490.20:FF:000010">
    <property type="entry name" value="Phosphoenolpyruvate synthase"/>
    <property type="match status" value="1"/>
</dbReference>
<dbReference type="InterPro" id="IPR036637">
    <property type="entry name" value="Phosphohistidine_dom_sf"/>
</dbReference>
<dbReference type="PANTHER" id="PTHR43615:SF1">
    <property type="entry name" value="PPDK_N DOMAIN-CONTAINING PROTEIN"/>
    <property type="match status" value="1"/>
</dbReference>
<dbReference type="InterPro" id="IPR051549">
    <property type="entry name" value="PEP_Utilizing_Enz"/>
</dbReference>
<dbReference type="Proteomes" id="UP000295008">
    <property type="component" value="Unassembled WGS sequence"/>
</dbReference>
<comment type="caution">
    <text evidence="5">The sequence shown here is derived from an EMBL/GenBank/DDBJ whole genome shotgun (WGS) entry which is preliminary data.</text>
</comment>
<dbReference type="EMBL" id="SLUN01000003">
    <property type="protein sequence ID" value="TCL75158.1"/>
    <property type="molecule type" value="Genomic_DNA"/>
</dbReference>
<dbReference type="Gene3D" id="3.30.470.20">
    <property type="entry name" value="ATP-grasp fold, B domain"/>
    <property type="match status" value="1"/>
</dbReference>
<dbReference type="SUPFAM" id="SSF52009">
    <property type="entry name" value="Phosphohistidine domain"/>
    <property type="match status" value="1"/>
</dbReference>
<evidence type="ECO:0000259" key="4">
    <source>
        <dbReference type="Pfam" id="PF01326"/>
    </source>
</evidence>
<dbReference type="InterPro" id="IPR008279">
    <property type="entry name" value="PEP-util_enz_mobile_dom"/>
</dbReference>
<proteinExistence type="predicted"/>
<dbReference type="InterPro" id="IPR013815">
    <property type="entry name" value="ATP_grasp_subdomain_1"/>
</dbReference>
<dbReference type="RefSeq" id="WP_132012839.1">
    <property type="nucleotide sequence ID" value="NZ_SLUN01000003.1"/>
</dbReference>
<feature type="domain" description="Pyruvate phosphate dikinase AMP/ATP-binding" evidence="4">
    <location>
        <begin position="17"/>
        <end position="315"/>
    </location>
</feature>
<evidence type="ECO:0000259" key="3">
    <source>
        <dbReference type="Pfam" id="PF00391"/>
    </source>
</evidence>
<evidence type="ECO:0000313" key="5">
    <source>
        <dbReference type="EMBL" id="TCL75158.1"/>
    </source>
</evidence>
<protein>
    <submittedName>
        <fullName evidence="5">Pyruvate,water dikinase</fullName>
    </submittedName>
</protein>